<feature type="compositionally biased region" description="Basic and acidic residues" evidence="1">
    <location>
        <begin position="22"/>
        <end position="32"/>
    </location>
</feature>
<evidence type="ECO:0000256" key="1">
    <source>
        <dbReference type="SAM" id="MobiDB-lite"/>
    </source>
</evidence>
<name>A0A1C3XJ67_9BRAD</name>
<gene>
    <name evidence="2" type="ORF">GA0061099_10299</name>
</gene>
<reference evidence="2 3" key="1">
    <citation type="submission" date="2016-08" db="EMBL/GenBank/DDBJ databases">
        <authorList>
            <person name="Seilhamer J.J."/>
        </authorList>
    </citation>
    <scope>NUCLEOTIDE SEQUENCE [LARGE SCALE GENOMIC DNA]</scope>
    <source>
        <strain evidence="2 3">CCBAU 10071</strain>
    </source>
</reference>
<evidence type="ECO:0000313" key="2">
    <source>
        <dbReference type="EMBL" id="SCB52195.1"/>
    </source>
</evidence>
<feature type="region of interest" description="Disordered" evidence="1">
    <location>
        <begin position="61"/>
        <end position="81"/>
    </location>
</feature>
<proteinExistence type="predicted"/>
<dbReference type="AlphaFoldDB" id="A0A1C3XJ67"/>
<feature type="region of interest" description="Disordered" evidence="1">
    <location>
        <begin position="10"/>
        <end position="37"/>
    </location>
</feature>
<evidence type="ECO:0000313" key="3">
    <source>
        <dbReference type="Proteomes" id="UP000183174"/>
    </source>
</evidence>
<accession>A0A1C3XJ67</accession>
<protein>
    <submittedName>
        <fullName evidence="2">Uncharacterized protein</fullName>
    </submittedName>
</protein>
<sequence length="290" mass="31231">MATDLRAKIAGLFHSTTDPDPVEGHNSRETRAGEVASGPIRTVKNTESAGQVTEMDWLSFAGAGKQDRRRRRTRGRDGPTASGSWFALQVVSLGEVEQPPPGEWVRILGQITRPLREASVEIFHDPTPATSLKGSVSLLTGCCVKRAGHNRTDCGAYRLCPGHETKLRSAGKHSMAALNSSRKLCPSCGKAMTAISDDAADGRQRYVCLACEDDPLHDPAGRKRWIARCGHRLNSVRSTSSPAACCCCGRSAHKAIAASQPALPASFHRACRRNHREEGRPPCSSVLTSV</sequence>
<dbReference type="Proteomes" id="UP000183174">
    <property type="component" value="Unassembled WGS sequence"/>
</dbReference>
<organism evidence="2 3">
    <name type="scientific">Bradyrhizobium yuanmingense</name>
    <dbReference type="NCBI Taxonomy" id="108015"/>
    <lineage>
        <taxon>Bacteria</taxon>
        <taxon>Pseudomonadati</taxon>
        <taxon>Pseudomonadota</taxon>
        <taxon>Alphaproteobacteria</taxon>
        <taxon>Hyphomicrobiales</taxon>
        <taxon>Nitrobacteraceae</taxon>
        <taxon>Bradyrhizobium</taxon>
    </lineage>
</organism>
<dbReference type="EMBL" id="FMAE01000029">
    <property type="protein sequence ID" value="SCB52195.1"/>
    <property type="molecule type" value="Genomic_DNA"/>
</dbReference>